<dbReference type="PANTHER" id="PTHR23501:SF198">
    <property type="entry name" value="AZOLE RESISTANCE PROTEIN 1-RELATED"/>
    <property type="match status" value="1"/>
</dbReference>
<dbReference type="SUPFAM" id="SSF103473">
    <property type="entry name" value="MFS general substrate transporter"/>
    <property type="match status" value="2"/>
</dbReference>
<dbReference type="OrthoDB" id="10021397at2759"/>
<protein>
    <submittedName>
        <fullName evidence="8">HC-toxin efflux carrier TOXA</fullName>
    </submittedName>
</protein>
<keyword evidence="9" id="KW-1185">Reference proteome</keyword>
<feature type="transmembrane region" description="Helical" evidence="6">
    <location>
        <begin position="416"/>
        <end position="435"/>
    </location>
</feature>
<proteinExistence type="predicted"/>
<comment type="caution">
    <text evidence="8">The sequence shown here is derived from an EMBL/GenBank/DDBJ whole genome shotgun (WGS) entry which is preliminary data.</text>
</comment>
<evidence type="ECO:0000313" key="9">
    <source>
        <dbReference type="Proteomes" id="UP000078237"/>
    </source>
</evidence>
<dbReference type="EMBL" id="LCTW02000098">
    <property type="protein sequence ID" value="KXX79084.1"/>
    <property type="molecule type" value="Genomic_DNA"/>
</dbReference>
<dbReference type="AlphaFoldDB" id="A0A175W7Y4"/>
<feature type="transmembrane region" description="Helical" evidence="6">
    <location>
        <begin position="456"/>
        <end position="475"/>
    </location>
</feature>
<dbReference type="PROSITE" id="PS50850">
    <property type="entry name" value="MFS"/>
    <property type="match status" value="1"/>
</dbReference>
<feature type="transmembrane region" description="Helical" evidence="6">
    <location>
        <begin position="255"/>
        <end position="275"/>
    </location>
</feature>
<dbReference type="Proteomes" id="UP000078237">
    <property type="component" value="Unassembled WGS sequence"/>
</dbReference>
<dbReference type="PANTHER" id="PTHR23501">
    <property type="entry name" value="MAJOR FACILITATOR SUPERFAMILY"/>
    <property type="match status" value="1"/>
</dbReference>
<gene>
    <name evidence="8" type="ORF">MMYC01_203050</name>
</gene>
<feature type="transmembrane region" description="Helical" evidence="6">
    <location>
        <begin position="183"/>
        <end position="205"/>
    </location>
</feature>
<feature type="transmembrane region" description="Helical" evidence="6">
    <location>
        <begin position="211"/>
        <end position="234"/>
    </location>
</feature>
<comment type="subcellular location">
    <subcellularLocation>
        <location evidence="1">Membrane</location>
        <topology evidence="1">Multi-pass membrane protein</topology>
    </subcellularLocation>
</comment>
<feature type="domain" description="Major facilitator superfamily (MFS) profile" evidence="7">
    <location>
        <begin position="61"/>
        <end position="549"/>
    </location>
</feature>
<keyword evidence="2 6" id="KW-0812">Transmembrane</keyword>
<feature type="transmembrane region" description="Helical" evidence="6">
    <location>
        <begin position="126"/>
        <end position="145"/>
    </location>
</feature>
<dbReference type="GO" id="GO:0022857">
    <property type="term" value="F:transmembrane transporter activity"/>
    <property type="evidence" value="ECO:0007669"/>
    <property type="project" value="InterPro"/>
</dbReference>
<keyword evidence="4 6" id="KW-0472">Membrane</keyword>
<feature type="region of interest" description="Disordered" evidence="5">
    <location>
        <begin position="551"/>
        <end position="584"/>
    </location>
</feature>
<evidence type="ECO:0000259" key="7">
    <source>
        <dbReference type="PROSITE" id="PS50850"/>
    </source>
</evidence>
<feature type="transmembrane region" description="Helical" evidence="6">
    <location>
        <begin position="326"/>
        <end position="349"/>
    </location>
</feature>
<dbReference type="InterPro" id="IPR011701">
    <property type="entry name" value="MFS"/>
</dbReference>
<dbReference type="InterPro" id="IPR020846">
    <property type="entry name" value="MFS_dom"/>
</dbReference>
<feature type="transmembrane region" description="Helical" evidence="6">
    <location>
        <begin position="151"/>
        <end position="176"/>
    </location>
</feature>
<evidence type="ECO:0000256" key="1">
    <source>
        <dbReference type="ARBA" id="ARBA00004141"/>
    </source>
</evidence>
<dbReference type="VEuPathDB" id="FungiDB:MMYC01_203050"/>
<feature type="transmembrane region" description="Helical" evidence="6">
    <location>
        <begin position="361"/>
        <end position="382"/>
    </location>
</feature>
<organism evidence="8 9">
    <name type="scientific">Madurella mycetomatis</name>
    <dbReference type="NCBI Taxonomy" id="100816"/>
    <lineage>
        <taxon>Eukaryota</taxon>
        <taxon>Fungi</taxon>
        <taxon>Dikarya</taxon>
        <taxon>Ascomycota</taxon>
        <taxon>Pezizomycotina</taxon>
        <taxon>Sordariomycetes</taxon>
        <taxon>Sordariomycetidae</taxon>
        <taxon>Sordariales</taxon>
        <taxon>Sordariales incertae sedis</taxon>
        <taxon>Madurella</taxon>
    </lineage>
</organism>
<evidence type="ECO:0000256" key="2">
    <source>
        <dbReference type="ARBA" id="ARBA00022692"/>
    </source>
</evidence>
<accession>A0A175W7Y4</accession>
<dbReference type="Gene3D" id="1.20.1250.20">
    <property type="entry name" value="MFS general substrate transporter like domains"/>
    <property type="match status" value="2"/>
</dbReference>
<feature type="transmembrane region" description="Helical" evidence="6">
    <location>
        <begin position="58"/>
        <end position="76"/>
    </location>
</feature>
<reference evidence="8 9" key="1">
    <citation type="journal article" date="2016" name="Genome Announc.">
        <title>Genome Sequence of Madurella mycetomatis mm55, Isolated from a Human Mycetoma Case in Sudan.</title>
        <authorList>
            <person name="Smit S."/>
            <person name="Derks M.F."/>
            <person name="Bervoets S."/>
            <person name="Fahal A."/>
            <person name="van Leeuwen W."/>
            <person name="van Belkum A."/>
            <person name="van de Sande W.W."/>
        </authorList>
    </citation>
    <scope>NUCLEOTIDE SEQUENCE [LARGE SCALE GENOMIC DNA]</scope>
    <source>
        <strain evidence="9">mm55</strain>
    </source>
</reference>
<evidence type="ECO:0000256" key="4">
    <source>
        <dbReference type="ARBA" id="ARBA00023136"/>
    </source>
</evidence>
<feature type="transmembrane region" description="Helical" evidence="6">
    <location>
        <begin position="281"/>
        <end position="305"/>
    </location>
</feature>
<feature type="transmembrane region" description="Helical" evidence="6">
    <location>
        <begin position="391"/>
        <end position="410"/>
    </location>
</feature>
<evidence type="ECO:0000313" key="8">
    <source>
        <dbReference type="EMBL" id="KXX79084.1"/>
    </source>
</evidence>
<evidence type="ECO:0000256" key="5">
    <source>
        <dbReference type="SAM" id="MobiDB-lite"/>
    </source>
</evidence>
<sequence length="584" mass="62077">MGPDSDNVLVKTVPTVAVDTDTADVKSGQKLASKDADAAKVDISEDIDPANEVQGAKLVLIHLAICLCTLLVGLDFNLIATAVPVITTEFDSTRDIGWYGAAFMVAMSASQPLAGKVYTLFPKKMVYLLYLLTFEVGSLVCGVAPSSSALIAGRAIAGFGASGLFAGGFTILTTIIPLHKRAVWTGVMGATFSIASIVGPVMAGALTQNVTWRWCFYINLPVGGAAATVFFFLVHLRPAESERKTIGAKLRSLDALGFVLFAASITMLLLALQWGGIEHPWSSSVIIGLLVGFGVVMILFVFWTLRQRENALIPPRLFAVNRNPALLCAAAFFVNGPFQVIIYWLPIWFQGVLGASPTRSGINFFPTVISDVLAAFIGSAIVSQLGWWNPFLLLAEACVCLCGGLLTTIYPNIPGSYWVGYQILGGVGYSLASNLSHLAMQSSLPQDLVPLGSSTLLAVISTSCSIFMAIGQAIFQRELQVNLGSVIPSHMVDSIIDSGVTNVSSQVGASELVAVIDRYSLSVTRVFYVPAAAPVISFFLLLGCKWISTKSKQSPGAATSLGERIESDAEKGVGTTDDEPKRKE</sequence>
<keyword evidence="3 6" id="KW-1133">Transmembrane helix</keyword>
<dbReference type="InterPro" id="IPR036259">
    <property type="entry name" value="MFS_trans_sf"/>
</dbReference>
<dbReference type="CDD" id="cd17502">
    <property type="entry name" value="MFS_Azr1_MDR_like"/>
    <property type="match status" value="1"/>
</dbReference>
<dbReference type="Pfam" id="PF07690">
    <property type="entry name" value="MFS_1"/>
    <property type="match status" value="1"/>
</dbReference>
<evidence type="ECO:0000256" key="6">
    <source>
        <dbReference type="SAM" id="Phobius"/>
    </source>
</evidence>
<feature type="transmembrane region" description="Helical" evidence="6">
    <location>
        <begin position="526"/>
        <end position="544"/>
    </location>
</feature>
<evidence type="ECO:0000256" key="3">
    <source>
        <dbReference type="ARBA" id="ARBA00022989"/>
    </source>
</evidence>
<dbReference type="GO" id="GO:0005886">
    <property type="term" value="C:plasma membrane"/>
    <property type="evidence" value="ECO:0007669"/>
    <property type="project" value="TreeGrafter"/>
</dbReference>
<name>A0A175W7Y4_9PEZI</name>